<protein>
    <submittedName>
        <fullName evidence="1">Uncharacterized protein</fullName>
    </submittedName>
</protein>
<gene>
    <name evidence="1" type="ORF">D1632_12620</name>
</gene>
<evidence type="ECO:0000313" key="1">
    <source>
        <dbReference type="EMBL" id="RMZ58457.1"/>
    </source>
</evidence>
<dbReference type="Proteomes" id="UP000267524">
    <property type="component" value="Unassembled WGS sequence"/>
</dbReference>
<comment type="caution">
    <text evidence="1">The sequence shown here is derived from an EMBL/GenBank/DDBJ whole genome shotgun (WGS) entry which is preliminary data.</text>
</comment>
<evidence type="ECO:0000313" key="2">
    <source>
        <dbReference type="Proteomes" id="UP000267524"/>
    </source>
</evidence>
<name>A0A3M7L777_9FLAO</name>
<dbReference type="EMBL" id="QWIV01000014">
    <property type="protein sequence ID" value="RMZ58457.1"/>
    <property type="molecule type" value="Genomic_DNA"/>
</dbReference>
<dbReference type="AlphaFoldDB" id="A0A3M7L777"/>
<keyword evidence="2" id="KW-1185">Reference proteome</keyword>
<proteinExistence type="predicted"/>
<dbReference type="RefSeq" id="WP_122547609.1">
    <property type="nucleotide sequence ID" value="NZ_QWIV01000014.1"/>
</dbReference>
<sequence length="82" mass="9639">MSKQQNRKATIFNIFSKNLEWVKEHPDIKFYPDFNDDYTCPLCFEVFFKKDLDSTLDNFLTLEDIPPVSLGGKPFSVNLQKM</sequence>
<accession>A0A3M7L777</accession>
<reference evidence="1 2" key="1">
    <citation type="submission" date="2018-08" db="EMBL/GenBank/DDBJ databases">
        <title>Chryseobacterium nematophagum: a novel matrix digesting pathogen of nematodes.</title>
        <authorList>
            <person name="Page A."/>
            <person name="Roberts M."/>
            <person name="Felix M.-A."/>
            <person name="Weir W."/>
        </authorList>
    </citation>
    <scope>NUCLEOTIDE SEQUENCE [LARGE SCALE GENOMIC DNA]</scope>
    <source>
        <strain evidence="1 2">JUb275</strain>
    </source>
</reference>
<organism evidence="1 2">
    <name type="scientific">Chryseobacterium nematophagum</name>
    <dbReference type="NCBI Taxonomy" id="2305228"/>
    <lineage>
        <taxon>Bacteria</taxon>
        <taxon>Pseudomonadati</taxon>
        <taxon>Bacteroidota</taxon>
        <taxon>Flavobacteriia</taxon>
        <taxon>Flavobacteriales</taxon>
        <taxon>Weeksellaceae</taxon>
        <taxon>Chryseobacterium group</taxon>
        <taxon>Chryseobacterium</taxon>
    </lineage>
</organism>